<protein>
    <submittedName>
        <fullName evidence="2">Putative membrane protein</fullName>
    </submittedName>
</protein>
<keyword evidence="1" id="KW-0812">Transmembrane</keyword>
<dbReference type="Proteomes" id="UP000180246">
    <property type="component" value="Unassembled WGS sequence"/>
</dbReference>
<accession>A0A1S2NE63</accession>
<feature type="transmembrane region" description="Helical" evidence="1">
    <location>
        <begin position="45"/>
        <end position="66"/>
    </location>
</feature>
<feature type="transmembrane region" description="Helical" evidence="1">
    <location>
        <begin position="237"/>
        <end position="256"/>
    </location>
</feature>
<evidence type="ECO:0000256" key="1">
    <source>
        <dbReference type="SAM" id="Phobius"/>
    </source>
</evidence>
<feature type="transmembrane region" description="Helical" evidence="1">
    <location>
        <begin position="136"/>
        <end position="157"/>
    </location>
</feature>
<proteinExistence type="predicted"/>
<reference evidence="2 3" key="1">
    <citation type="submission" date="2014-10" db="EMBL/GenBank/DDBJ databases">
        <authorList>
            <person name="Seo M.-J."/>
            <person name="Seok Y.J."/>
            <person name="Cha I.-T."/>
        </authorList>
    </citation>
    <scope>NUCLEOTIDE SEQUENCE [LARGE SCALE GENOMIC DNA]</scope>
    <source>
        <strain evidence="2 3">NEU</strain>
    </source>
</reference>
<sequence length="273" mass="30157">MVDNKWYKHPVIISASIINAFCLLLALIWANNPHELSRLLVEDGIVEWMQFLAFSLTSGLLGYVALDRWKTEGFNLGVLVLAGLTGLVALAALEEISWFQRILQIQSPEWFLQNNRQAETNLHNLGFGKESLHKAVLLKVIVITGLIHNLFLPLLALKRPAIRAFVERFGLYLPPLAASVPYLILVILSHLLVDHPRKGELGETFGAVHYMATVFGAYFVGVAYGKKPLFEGINARRVSVLFTLLMFYLLMTGWMLSAGAGADAAIATGLGAD</sequence>
<comment type="caution">
    <text evidence="2">The sequence shown here is derived from an EMBL/GenBank/DDBJ whole genome shotgun (WGS) entry which is preliminary data.</text>
</comment>
<feature type="transmembrane region" description="Helical" evidence="1">
    <location>
        <begin position="169"/>
        <end position="193"/>
    </location>
</feature>
<evidence type="ECO:0000313" key="2">
    <source>
        <dbReference type="EMBL" id="OIJ43325.1"/>
    </source>
</evidence>
<name>A0A1S2NE63_9BURK</name>
<feature type="transmembrane region" description="Helical" evidence="1">
    <location>
        <begin position="12"/>
        <end position="30"/>
    </location>
</feature>
<feature type="transmembrane region" description="Helical" evidence="1">
    <location>
        <begin position="73"/>
        <end position="93"/>
    </location>
</feature>
<dbReference type="AlphaFoldDB" id="A0A1S2NE63"/>
<feature type="transmembrane region" description="Helical" evidence="1">
    <location>
        <begin position="205"/>
        <end position="225"/>
    </location>
</feature>
<dbReference type="RefSeq" id="WP_071363066.1">
    <property type="nucleotide sequence ID" value="NZ_DIGR01000004.1"/>
</dbReference>
<evidence type="ECO:0000313" key="3">
    <source>
        <dbReference type="Proteomes" id="UP000180246"/>
    </source>
</evidence>
<gene>
    <name evidence="2" type="ORF">LO55_4378</name>
</gene>
<organism evidence="2 3">
    <name type="scientific">Massilia timonae</name>
    <dbReference type="NCBI Taxonomy" id="47229"/>
    <lineage>
        <taxon>Bacteria</taxon>
        <taxon>Pseudomonadati</taxon>
        <taxon>Pseudomonadota</taxon>
        <taxon>Betaproteobacteria</taxon>
        <taxon>Burkholderiales</taxon>
        <taxon>Oxalobacteraceae</taxon>
        <taxon>Telluria group</taxon>
        <taxon>Massilia</taxon>
    </lineage>
</organism>
<keyword evidence="1" id="KW-1133">Transmembrane helix</keyword>
<keyword evidence="1" id="KW-0472">Membrane</keyword>
<dbReference type="EMBL" id="JRYB01000001">
    <property type="protein sequence ID" value="OIJ43325.1"/>
    <property type="molecule type" value="Genomic_DNA"/>
</dbReference>